<dbReference type="SUPFAM" id="SSF56266">
    <property type="entry name" value="DmpA/ArgJ-like"/>
    <property type="match status" value="1"/>
</dbReference>
<dbReference type="CDD" id="cd02253">
    <property type="entry name" value="DmpA"/>
    <property type="match status" value="1"/>
</dbReference>
<proteinExistence type="inferred from homology"/>
<dbReference type="PANTHER" id="PTHR36512">
    <property type="entry name" value="D-AMINOPEPTIDASE"/>
    <property type="match status" value="1"/>
</dbReference>
<dbReference type="OrthoDB" id="9770388at2"/>
<comment type="similarity">
    <text evidence="1">Belongs to the peptidase S58 family.</text>
</comment>
<dbReference type="InterPro" id="IPR005321">
    <property type="entry name" value="Peptidase_S58_DmpA"/>
</dbReference>
<dbReference type="Proteomes" id="UP000307756">
    <property type="component" value="Unassembled WGS sequence"/>
</dbReference>
<dbReference type="EMBL" id="SWBM01000001">
    <property type="protein sequence ID" value="TKC19061.1"/>
    <property type="molecule type" value="Genomic_DNA"/>
</dbReference>
<comment type="caution">
    <text evidence="2">The sequence shown here is derived from an EMBL/GenBank/DDBJ whole genome shotgun (WGS) entry which is preliminary data.</text>
</comment>
<reference evidence="2 3" key="1">
    <citation type="journal article" date="2011" name="J. Microbiol.">
        <title>Bacillus kyonggiensis sp. nov., isolated from soil of a lettuce field.</title>
        <authorList>
            <person name="Dong K."/>
            <person name="Lee S."/>
        </authorList>
    </citation>
    <scope>NUCLEOTIDE SEQUENCE [LARGE SCALE GENOMIC DNA]</scope>
    <source>
        <strain evidence="2 3">NB22</strain>
    </source>
</reference>
<accession>A0A4U1D995</accession>
<evidence type="ECO:0000313" key="2">
    <source>
        <dbReference type="EMBL" id="TKC19061.1"/>
    </source>
</evidence>
<gene>
    <name evidence="2" type="ORF">FA727_05820</name>
</gene>
<evidence type="ECO:0000256" key="1">
    <source>
        <dbReference type="ARBA" id="ARBA00007068"/>
    </source>
</evidence>
<dbReference type="AlphaFoldDB" id="A0A4U1D995"/>
<dbReference type="GO" id="GO:0004177">
    <property type="term" value="F:aminopeptidase activity"/>
    <property type="evidence" value="ECO:0007669"/>
    <property type="project" value="TreeGrafter"/>
</dbReference>
<dbReference type="Gene3D" id="3.60.70.12">
    <property type="entry name" value="L-amino peptidase D-ALA esterase/amidase"/>
    <property type="match status" value="1"/>
</dbReference>
<dbReference type="Pfam" id="PF03576">
    <property type="entry name" value="Peptidase_S58"/>
    <property type="match status" value="1"/>
</dbReference>
<organism evidence="2 3">
    <name type="scientific">Robertmurraya kyonggiensis</name>
    <dbReference type="NCBI Taxonomy" id="1037680"/>
    <lineage>
        <taxon>Bacteria</taxon>
        <taxon>Bacillati</taxon>
        <taxon>Bacillota</taxon>
        <taxon>Bacilli</taxon>
        <taxon>Bacillales</taxon>
        <taxon>Bacillaceae</taxon>
        <taxon>Robertmurraya</taxon>
    </lineage>
</organism>
<evidence type="ECO:0000313" key="3">
    <source>
        <dbReference type="Proteomes" id="UP000307756"/>
    </source>
</evidence>
<dbReference type="InterPro" id="IPR016117">
    <property type="entry name" value="ArgJ-like_dom_sf"/>
</dbReference>
<protein>
    <submittedName>
        <fullName evidence="2">P1 family peptidase</fullName>
    </submittedName>
</protein>
<keyword evidence="3" id="KW-1185">Reference proteome</keyword>
<name>A0A4U1D995_9BACI</name>
<dbReference type="PANTHER" id="PTHR36512:SF3">
    <property type="entry name" value="BLR5678 PROTEIN"/>
    <property type="match status" value="1"/>
</dbReference>
<dbReference type="RefSeq" id="WP_136829849.1">
    <property type="nucleotide sequence ID" value="NZ_SWBM01000001.1"/>
</dbReference>
<sequence length="356" mass="38481">MSRKKIRELGLKIGQQPTGSNNCITDVKGVHVGHVTLQYPLSTEEDEWACTGVTAILPHERNIFQEKVVATSYVFNGFGKTTGLVQLNELGRLESPIMLTNTFGVPAVTQGTLEYLLERNPEIGESTGTVNIVVGECNDSYLNSIRTMPVKPEHAKEAIQKASTDKAEEGAVGAGTGMVCFGYKGGIGCSSRIVKNEGVVDYTVGCLVLSNFGKTEELENYNRFIQTQTDLEVTDSQTDGSIIIVLATDAPLNERQLQRLAKRCGIGLGRTGSHMSNGSGDIVIAFSTAQTIPHFSVDHKETFSQLREDNTVLNSLFTAAAESTEEAILNSLSCATTTVGRKGRVVNELPYNLLKT</sequence>